<reference evidence="6 7" key="1">
    <citation type="journal article" date="2018" name="Mol. Biol. Evol.">
        <title>Broad Genomic Sampling Reveals a Smut Pathogenic Ancestry of the Fungal Clade Ustilaginomycotina.</title>
        <authorList>
            <person name="Kijpornyongpan T."/>
            <person name="Mondo S.J."/>
            <person name="Barry K."/>
            <person name="Sandor L."/>
            <person name="Lee J."/>
            <person name="Lipzen A."/>
            <person name="Pangilinan J."/>
            <person name="LaButti K."/>
            <person name="Hainaut M."/>
            <person name="Henrissat B."/>
            <person name="Grigoriev I.V."/>
            <person name="Spatafora J.W."/>
            <person name="Aime M.C."/>
        </authorList>
    </citation>
    <scope>NUCLEOTIDE SEQUENCE [LARGE SCALE GENOMIC DNA]</scope>
    <source>
        <strain evidence="6 7">MCA 4718</strain>
    </source>
</reference>
<evidence type="ECO:0000256" key="5">
    <source>
        <dbReference type="SAM" id="MobiDB-lite"/>
    </source>
</evidence>
<dbReference type="InterPro" id="IPR003107">
    <property type="entry name" value="HAT"/>
</dbReference>
<comment type="similarity">
    <text evidence="2">Belongs to the NRDE2 family.</text>
</comment>
<evidence type="ECO:0008006" key="8">
    <source>
        <dbReference type="Google" id="ProtNLM"/>
    </source>
</evidence>
<dbReference type="InterPro" id="IPR013633">
    <property type="entry name" value="NRDE-2"/>
</dbReference>
<sequence>MLSLSLIKSVIQDWTAGTYDVRGDGMASRYGGPEASQIPNYKRAGKGAILGLPGHMRIMAVVNSGIEVGDSWRRSAQPSDEEHICSSGSDSEDHEFKTGVEEAALTARLRDIDQRARAHPADIRAWLALADLQQQVVGIGSYRQSQGSRERGSAARRTIAEVQLSVLEKGQRAHPGNSASIVIGLARLQVAISGGLWDDAKVEAEFRRLLRSLSERGSNHSPRQAQAVWALYLSWKPTSVSATLSDVCASYAEALSSFATFGHPYAFEYCFSMQLRLCELLQRAGYSARAFAILQAQIELSLVPFSSGEEAKDKLQKHWDCEEPRIGEQGAILQASAFVGEPEKRARSVSPSVTKGGQAHWRSPFDRWVAAQRELAHLRQRPARTDDPPIYSAGEGEVDPFSVILFSDIRPFLISGLPAELRLQALRNLAQFLGLAMTDGVRNLSQVADRPVLKQIATQEWSARFWPSSLHKGWQNEKGGDVEIDSKQQTRLGNPWACPLIGIARPLSSLAFSCKDLSPPLATADLKWLTLMLAQLVTTTAEEQGAVAVLQLAIAVKTGDASILEEPMRKLTDGEDRADLARGRVFALNESSLPFSPELELGVVDAVEFHIGLDMADVALNILEKAASNGHRYVSGDEDSTVTVAEQLKARRYYSTIRDKANQDNSSASLSALVSAAWYHYLMAPPERRLAAILAFFDGIIDSVPNDYTYHLCEARLRIVWYHLSQERPVYRPDEVRRALVQSIRLFPHDLTFQALLAAHESRFRIEGVVRRTLEEYVFQPLEQVADSRLQSLASLVEDQEVEGLFALEHKAEKSWLMAIYIELHLNREVVNAHLVRSLFERALQQEVTKTSNVLWTLYLSFEVRTSTKALADLQRERQHTRNLRYRDGHLNRADAKAKARVVSLRTQQKLFTRAKAVFYRAVAACPFDRDIYLQAYEYPFRLAFSAEELRQLHSVMDDERELRVFGSIEGLLQMEEAQRGAKEVGAGEIDADTETDDEDQGSDVDQAHG</sequence>
<dbReference type="GO" id="GO:0006396">
    <property type="term" value="P:RNA processing"/>
    <property type="evidence" value="ECO:0007669"/>
    <property type="project" value="InterPro"/>
</dbReference>
<evidence type="ECO:0000256" key="2">
    <source>
        <dbReference type="ARBA" id="ARBA00009265"/>
    </source>
</evidence>
<protein>
    <recommendedName>
        <fullName evidence="8">DUF1740-domain-containing protein</fullName>
    </recommendedName>
</protein>
<feature type="region of interest" description="Disordered" evidence="5">
    <location>
        <begin position="76"/>
        <end position="96"/>
    </location>
</feature>
<dbReference type="InterPro" id="IPR011990">
    <property type="entry name" value="TPR-like_helical_dom_sf"/>
</dbReference>
<keyword evidence="3" id="KW-0677">Repeat</keyword>
<dbReference type="GeneID" id="37015524"/>
<organism evidence="6 7">
    <name type="scientific">Pseudomicrostroma glucosiphilum</name>
    <dbReference type="NCBI Taxonomy" id="1684307"/>
    <lineage>
        <taxon>Eukaryota</taxon>
        <taxon>Fungi</taxon>
        <taxon>Dikarya</taxon>
        <taxon>Basidiomycota</taxon>
        <taxon>Ustilaginomycotina</taxon>
        <taxon>Exobasidiomycetes</taxon>
        <taxon>Microstromatales</taxon>
        <taxon>Microstromatales incertae sedis</taxon>
        <taxon>Pseudomicrostroma</taxon>
    </lineage>
</organism>
<dbReference type="GO" id="GO:0071013">
    <property type="term" value="C:catalytic step 2 spliceosome"/>
    <property type="evidence" value="ECO:0007669"/>
    <property type="project" value="TreeGrafter"/>
</dbReference>
<evidence type="ECO:0000256" key="1">
    <source>
        <dbReference type="ARBA" id="ARBA00004123"/>
    </source>
</evidence>
<evidence type="ECO:0000256" key="3">
    <source>
        <dbReference type="ARBA" id="ARBA00022737"/>
    </source>
</evidence>
<accession>A0A316UCP5</accession>
<evidence type="ECO:0000313" key="7">
    <source>
        <dbReference type="Proteomes" id="UP000245942"/>
    </source>
</evidence>
<name>A0A316UCP5_9BASI</name>
<dbReference type="Gene3D" id="1.25.40.10">
    <property type="entry name" value="Tetratricopeptide repeat domain"/>
    <property type="match status" value="1"/>
</dbReference>
<evidence type="ECO:0000256" key="4">
    <source>
        <dbReference type="ARBA" id="ARBA00023242"/>
    </source>
</evidence>
<evidence type="ECO:0000313" key="6">
    <source>
        <dbReference type="EMBL" id="PWN23000.1"/>
    </source>
</evidence>
<gene>
    <name evidence="6" type="ORF">BCV69DRAFT_292369</name>
</gene>
<dbReference type="RefSeq" id="XP_025350160.1">
    <property type="nucleotide sequence ID" value="XM_025493790.1"/>
</dbReference>
<comment type="subcellular location">
    <subcellularLocation>
        <location evidence="1">Nucleus</location>
    </subcellularLocation>
</comment>
<dbReference type="PANTHER" id="PTHR13471:SF0">
    <property type="entry name" value="NUCLEAR EXOSOME REGULATOR NRDE2"/>
    <property type="match status" value="1"/>
</dbReference>
<dbReference type="EMBL" id="KZ819322">
    <property type="protein sequence ID" value="PWN23000.1"/>
    <property type="molecule type" value="Genomic_DNA"/>
</dbReference>
<dbReference type="PANTHER" id="PTHR13471">
    <property type="entry name" value="TETRATRICOPEPTIDE-LIKE HELICAL"/>
    <property type="match status" value="1"/>
</dbReference>
<dbReference type="GO" id="GO:0031048">
    <property type="term" value="P:regulatory ncRNA-mediated heterochromatin formation"/>
    <property type="evidence" value="ECO:0007669"/>
    <property type="project" value="TreeGrafter"/>
</dbReference>
<proteinExistence type="inferred from homology"/>
<keyword evidence="7" id="KW-1185">Reference proteome</keyword>
<feature type="region of interest" description="Disordered" evidence="5">
    <location>
        <begin position="980"/>
        <end position="1010"/>
    </location>
</feature>
<dbReference type="STRING" id="1684307.A0A316UCP5"/>
<dbReference type="Pfam" id="PF08424">
    <property type="entry name" value="NRDE-2"/>
    <property type="match status" value="1"/>
</dbReference>
<dbReference type="SMART" id="SM00386">
    <property type="entry name" value="HAT"/>
    <property type="match status" value="2"/>
</dbReference>
<dbReference type="GO" id="GO:1902369">
    <property type="term" value="P:negative regulation of RNA catabolic process"/>
    <property type="evidence" value="ECO:0007669"/>
    <property type="project" value="TreeGrafter"/>
</dbReference>
<dbReference type="AlphaFoldDB" id="A0A316UCP5"/>
<feature type="compositionally biased region" description="Acidic residues" evidence="5">
    <location>
        <begin position="990"/>
        <end position="1003"/>
    </location>
</feature>
<dbReference type="OrthoDB" id="297219at2759"/>
<dbReference type="Proteomes" id="UP000245942">
    <property type="component" value="Unassembled WGS sequence"/>
</dbReference>
<keyword evidence="4" id="KW-0539">Nucleus</keyword>